<keyword evidence="1" id="KW-1133">Transmembrane helix</keyword>
<evidence type="ECO:0000313" key="2">
    <source>
        <dbReference type="EMBL" id="TWU52014.1"/>
    </source>
</evidence>
<dbReference type="Proteomes" id="UP000317977">
    <property type="component" value="Unassembled WGS sequence"/>
</dbReference>
<dbReference type="AlphaFoldDB" id="A0A5C6EUE1"/>
<keyword evidence="3" id="KW-1185">Reference proteome</keyword>
<gene>
    <name evidence="2" type="ORF">Poly59_36110</name>
</gene>
<keyword evidence="1" id="KW-0472">Membrane</keyword>
<feature type="transmembrane region" description="Helical" evidence="1">
    <location>
        <begin position="6"/>
        <end position="25"/>
    </location>
</feature>
<protein>
    <submittedName>
        <fullName evidence="2">Uncharacterized protein</fullName>
    </submittedName>
</protein>
<name>A0A5C6EUE1_9BACT</name>
<evidence type="ECO:0000256" key="1">
    <source>
        <dbReference type="SAM" id="Phobius"/>
    </source>
</evidence>
<sequence length="31" mass="3274">MPGFLEMLIIAVIVSVLAGGAYLLVRAATRK</sequence>
<proteinExistence type="predicted"/>
<comment type="caution">
    <text evidence="2">The sequence shown here is derived from an EMBL/GenBank/DDBJ whole genome shotgun (WGS) entry which is preliminary data.</text>
</comment>
<keyword evidence="1" id="KW-0812">Transmembrane</keyword>
<accession>A0A5C6EUE1</accession>
<evidence type="ECO:0000313" key="3">
    <source>
        <dbReference type="Proteomes" id="UP000317977"/>
    </source>
</evidence>
<reference evidence="2 3" key="1">
    <citation type="submission" date="2019-02" db="EMBL/GenBank/DDBJ databases">
        <title>Deep-cultivation of Planctomycetes and their phenomic and genomic characterization uncovers novel biology.</title>
        <authorList>
            <person name="Wiegand S."/>
            <person name="Jogler M."/>
            <person name="Boedeker C."/>
            <person name="Pinto D."/>
            <person name="Vollmers J."/>
            <person name="Rivas-Marin E."/>
            <person name="Kohn T."/>
            <person name="Peeters S.H."/>
            <person name="Heuer A."/>
            <person name="Rast P."/>
            <person name="Oberbeckmann S."/>
            <person name="Bunk B."/>
            <person name="Jeske O."/>
            <person name="Meyerdierks A."/>
            <person name="Storesund J.E."/>
            <person name="Kallscheuer N."/>
            <person name="Luecker S."/>
            <person name="Lage O.M."/>
            <person name="Pohl T."/>
            <person name="Merkel B.J."/>
            <person name="Hornburger P."/>
            <person name="Mueller R.-W."/>
            <person name="Bruemmer F."/>
            <person name="Labrenz M."/>
            <person name="Spormann A.M."/>
            <person name="Op Den Camp H."/>
            <person name="Overmann J."/>
            <person name="Amann R."/>
            <person name="Jetten M.S.M."/>
            <person name="Mascher T."/>
            <person name="Medema M.H."/>
            <person name="Devos D.P."/>
            <person name="Kaster A.-K."/>
            <person name="Ovreas L."/>
            <person name="Rohde M."/>
            <person name="Galperin M.Y."/>
            <person name="Jogler C."/>
        </authorList>
    </citation>
    <scope>NUCLEOTIDE SEQUENCE [LARGE SCALE GENOMIC DNA]</scope>
    <source>
        <strain evidence="2 3">Poly59</strain>
    </source>
</reference>
<dbReference type="EMBL" id="SJPX01000003">
    <property type="protein sequence ID" value="TWU52014.1"/>
    <property type="molecule type" value="Genomic_DNA"/>
</dbReference>
<organism evidence="2 3">
    <name type="scientific">Rubripirellula reticaptiva</name>
    <dbReference type="NCBI Taxonomy" id="2528013"/>
    <lineage>
        <taxon>Bacteria</taxon>
        <taxon>Pseudomonadati</taxon>
        <taxon>Planctomycetota</taxon>
        <taxon>Planctomycetia</taxon>
        <taxon>Pirellulales</taxon>
        <taxon>Pirellulaceae</taxon>
        <taxon>Rubripirellula</taxon>
    </lineage>
</organism>